<feature type="chain" id="PRO_5042966046" evidence="1">
    <location>
        <begin position="22"/>
        <end position="118"/>
    </location>
</feature>
<dbReference type="AlphaFoldDB" id="A0AAN9G4D3"/>
<reference evidence="2 3" key="1">
    <citation type="submission" date="2024-02" db="EMBL/GenBank/DDBJ databases">
        <title>Chromosome-scale genome assembly of the rough periwinkle Littorina saxatilis.</title>
        <authorList>
            <person name="De Jode A."/>
            <person name="Faria R."/>
            <person name="Formenti G."/>
            <person name="Sims Y."/>
            <person name="Smith T.P."/>
            <person name="Tracey A."/>
            <person name="Wood J.M.D."/>
            <person name="Zagrodzka Z.B."/>
            <person name="Johannesson K."/>
            <person name="Butlin R.K."/>
            <person name="Leder E.H."/>
        </authorList>
    </citation>
    <scope>NUCLEOTIDE SEQUENCE [LARGE SCALE GENOMIC DNA]</scope>
    <source>
        <strain evidence="2">Snail1</strain>
        <tissue evidence="2">Muscle</tissue>
    </source>
</reference>
<feature type="signal peptide" evidence="1">
    <location>
        <begin position="1"/>
        <end position="21"/>
    </location>
</feature>
<dbReference type="EMBL" id="JBAMIC010000018">
    <property type="protein sequence ID" value="KAK7094384.1"/>
    <property type="molecule type" value="Genomic_DNA"/>
</dbReference>
<accession>A0AAN9G4D3</accession>
<organism evidence="2 3">
    <name type="scientific">Littorina saxatilis</name>
    <dbReference type="NCBI Taxonomy" id="31220"/>
    <lineage>
        <taxon>Eukaryota</taxon>
        <taxon>Metazoa</taxon>
        <taxon>Spiralia</taxon>
        <taxon>Lophotrochozoa</taxon>
        <taxon>Mollusca</taxon>
        <taxon>Gastropoda</taxon>
        <taxon>Caenogastropoda</taxon>
        <taxon>Littorinimorpha</taxon>
        <taxon>Littorinoidea</taxon>
        <taxon>Littorinidae</taxon>
        <taxon>Littorina</taxon>
    </lineage>
</organism>
<keyword evidence="1" id="KW-0732">Signal</keyword>
<evidence type="ECO:0000256" key="1">
    <source>
        <dbReference type="SAM" id="SignalP"/>
    </source>
</evidence>
<name>A0AAN9G4D3_9CAEN</name>
<proteinExistence type="predicted"/>
<evidence type="ECO:0000313" key="3">
    <source>
        <dbReference type="Proteomes" id="UP001374579"/>
    </source>
</evidence>
<sequence length="118" mass="12164">MAKIILASSLCLSLLIAGAAAANDIVAGQVCVTTDDCVTTAVCENFLCKIKAEEACANADTDPYCIANAECPATGTNTDKCTCEDDYPASEDNTTCGTMGIAASMLMVVATFVTSRFL</sequence>
<protein>
    <submittedName>
        <fullName evidence="2">Uncharacterized protein</fullName>
    </submittedName>
</protein>
<comment type="caution">
    <text evidence="2">The sequence shown here is derived from an EMBL/GenBank/DDBJ whole genome shotgun (WGS) entry which is preliminary data.</text>
</comment>
<gene>
    <name evidence="2" type="ORF">V1264_005956</name>
</gene>
<keyword evidence="3" id="KW-1185">Reference proteome</keyword>
<dbReference type="Proteomes" id="UP001374579">
    <property type="component" value="Unassembled WGS sequence"/>
</dbReference>
<evidence type="ECO:0000313" key="2">
    <source>
        <dbReference type="EMBL" id="KAK7094384.1"/>
    </source>
</evidence>